<dbReference type="AlphaFoldDB" id="A0A0B7GTW0"/>
<dbReference type="Proteomes" id="UP000042527">
    <property type="component" value="Unassembled WGS sequence"/>
</dbReference>
<sequence>MKIRYNSVKIKRFLLLQPSFSFLQQNIVNSEYFINKLSTIKKFNTFLYLFYKIKKSLNTPQIRNNFNLLSRNLFIYLADNVSRETLSAKFSEQKKFKHNLSTIITHLFKN</sequence>
<accession>A0A0B7GTW0</accession>
<proteinExistence type="predicted"/>
<keyword evidence="2" id="KW-1185">Reference proteome</keyword>
<gene>
    <name evidence="1" type="ORF">TPHV1_230005</name>
</gene>
<reference evidence="2" key="1">
    <citation type="submission" date="2015-01" db="EMBL/GenBank/DDBJ databases">
        <authorList>
            <person name="Manzoor Shahid"/>
            <person name="Zubair Saima"/>
        </authorList>
    </citation>
    <scope>NUCLEOTIDE SEQUENCE [LARGE SCALE GENOMIC DNA]</scope>
    <source>
        <strain evidence="2">V1</strain>
    </source>
</reference>
<protein>
    <submittedName>
        <fullName evidence="1">Uncharacterized protein</fullName>
    </submittedName>
</protein>
<name>A0A0B7GTW0_TREPH</name>
<evidence type="ECO:0000313" key="2">
    <source>
        <dbReference type="Proteomes" id="UP000042527"/>
    </source>
</evidence>
<evidence type="ECO:0000313" key="1">
    <source>
        <dbReference type="EMBL" id="CEM61928.1"/>
    </source>
</evidence>
<dbReference type="EMBL" id="CDNC01000016">
    <property type="protein sequence ID" value="CEM61928.1"/>
    <property type="molecule type" value="Genomic_DNA"/>
</dbReference>
<organism evidence="1 2">
    <name type="scientific">Treponema phagedenis</name>
    <dbReference type="NCBI Taxonomy" id="162"/>
    <lineage>
        <taxon>Bacteria</taxon>
        <taxon>Pseudomonadati</taxon>
        <taxon>Spirochaetota</taxon>
        <taxon>Spirochaetia</taxon>
        <taxon>Spirochaetales</taxon>
        <taxon>Treponemataceae</taxon>
        <taxon>Treponema</taxon>
    </lineage>
</organism>